<accession>A0AA88KPC5</accession>
<keyword evidence="4" id="KW-1185">Reference proteome</keyword>
<dbReference type="GeneID" id="68096697"/>
<comment type="similarity">
    <text evidence="1 2">Belongs to the BolA/IbaG family.</text>
</comment>
<evidence type="ECO:0008006" key="5">
    <source>
        <dbReference type="Google" id="ProtNLM"/>
    </source>
</evidence>
<organism evidence="3 4">
    <name type="scientific">Naegleria lovaniensis</name>
    <name type="common">Amoeba</name>
    <dbReference type="NCBI Taxonomy" id="51637"/>
    <lineage>
        <taxon>Eukaryota</taxon>
        <taxon>Discoba</taxon>
        <taxon>Heterolobosea</taxon>
        <taxon>Tetramitia</taxon>
        <taxon>Eutetramitia</taxon>
        <taxon>Vahlkampfiidae</taxon>
        <taxon>Naegleria</taxon>
    </lineage>
</organism>
<dbReference type="PANTHER" id="PTHR46188:SF1">
    <property type="entry name" value="BOLA-LIKE PROTEIN 3"/>
    <property type="match status" value="1"/>
</dbReference>
<dbReference type="Pfam" id="PF01722">
    <property type="entry name" value="BolA"/>
    <property type="match status" value="1"/>
</dbReference>
<evidence type="ECO:0000313" key="4">
    <source>
        <dbReference type="Proteomes" id="UP000816034"/>
    </source>
</evidence>
<dbReference type="PANTHER" id="PTHR46188">
    <property type="entry name" value="BOLA-LIKE PROTEIN 3"/>
    <property type="match status" value="1"/>
</dbReference>
<dbReference type="EMBL" id="PYSW02000020">
    <property type="protein sequence ID" value="KAG2383571.1"/>
    <property type="molecule type" value="Genomic_DNA"/>
</dbReference>
<sequence>MKSLQLKRFLSVLGSSSSRPLFSNSRFTLPTTNKPSHFSFNHSPIIFENNRREFHTNSISFSEVKRTEQDLAQILHKYFSEEGSDTDSTVIKVNDISGGCGAMFDILVVSKKFEGHSLVKQHKMVMEVLKKDIQNMHGLTINTKTPAQYSKIIQSRF</sequence>
<dbReference type="RefSeq" id="XP_044549250.1">
    <property type="nucleotide sequence ID" value="XM_044693860.1"/>
</dbReference>
<dbReference type="InterPro" id="IPR036065">
    <property type="entry name" value="BolA-like_sf"/>
</dbReference>
<dbReference type="Proteomes" id="UP000816034">
    <property type="component" value="Unassembled WGS sequence"/>
</dbReference>
<dbReference type="SUPFAM" id="SSF82657">
    <property type="entry name" value="BolA-like"/>
    <property type="match status" value="1"/>
</dbReference>
<reference evidence="3 4" key="1">
    <citation type="journal article" date="2018" name="BMC Genomics">
        <title>The genome of Naegleria lovaniensis, the basis for a comparative approach to unravel pathogenicity factors of the human pathogenic amoeba N. fowleri.</title>
        <authorList>
            <person name="Liechti N."/>
            <person name="Schurch N."/>
            <person name="Bruggmann R."/>
            <person name="Wittwer M."/>
        </authorList>
    </citation>
    <scope>NUCLEOTIDE SEQUENCE [LARGE SCALE GENOMIC DNA]</scope>
    <source>
        <strain evidence="3 4">ATCC 30569</strain>
    </source>
</reference>
<proteinExistence type="inferred from homology"/>
<dbReference type="InterPro" id="IPR052275">
    <property type="entry name" value="Mt_Fe-S_assembly_factor"/>
</dbReference>
<evidence type="ECO:0000313" key="3">
    <source>
        <dbReference type="EMBL" id="KAG2383571.1"/>
    </source>
</evidence>
<evidence type="ECO:0000256" key="1">
    <source>
        <dbReference type="ARBA" id="ARBA00005578"/>
    </source>
</evidence>
<protein>
    <recommendedName>
        <fullName evidence="5">BolA-like protein 3</fullName>
    </recommendedName>
</protein>
<dbReference type="InterPro" id="IPR002634">
    <property type="entry name" value="BolA"/>
</dbReference>
<dbReference type="GO" id="GO:0005759">
    <property type="term" value="C:mitochondrial matrix"/>
    <property type="evidence" value="ECO:0007669"/>
    <property type="project" value="TreeGrafter"/>
</dbReference>
<dbReference type="AlphaFoldDB" id="A0AA88KPC5"/>
<name>A0AA88KPC5_NAELO</name>
<gene>
    <name evidence="3" type="ORF">C9374_004242</name>
</gene>
<comment type="caution">
    <text evidence="3">The sequence shown here is derived from an EMBL/GenBank/DDBJ whole genome shotgun (WGS) entry which is preliminary data.</text>
</comment>
<evidence type="ECO:0000256" key="2">
    <source>
        <dbReference type="RuleBase" id="RU003860"/>
    </source>
</evidence>
<dbReference type="Gene3D" id="3.30.300.90">
    <property type="entry name" value="BolA-like"/>
    <property type="match status" value="1"/>
</dbReference>